<dbReference type="InterPro" id="IPR005135">
    <property type="entry name" value="Endo/exonuclease/phosphatase"/>
</dbReference>
<keyword evidence="6" id="KW-0227">DNA damage</keyword>
<keyword evidence="4" id="KW-0540">Nuclease</keyword>
<keyword evidence="5" id="KW-0479">Metal-binding</keyword>
<dbReference type="OrthoDB" id="9975959at2759"/>
<keyword evidence="10" id="KW-0539">Nucleus</keyword>
<dbReference type="CDD" id="cd09080">
    <property type="entry name" value="TDP2"/>
    <property type="match status" value="1"/>
</dbReference>
<evidence type="ECO:0000256" key="6">
    <source>
        <dbReference type="ARBA" id="ARBA00022763"/>
    </source>
</evidence>
<dbReference type="InterPro" id="IPR054109">
    <property type="entry name" value="UBA_8"/>
</dbReference>
<comment type="cofactor">
    <cofactor evidence="1">
        <name>Mn(2+)</name>
        <dbReference type="ChEBI" id="CHEBI:29035"/>
    </cofactor>
</comment>
<comment type="caution">
    <text evidence="13">The sequence shown here is derived from an EMBL/GenBank/DDBJ whole genome shotgun (WGS) entry which is preliminary data.</text>
</comment>
<evidence type="ECO:0008006" key="15">
    <source>
        <dbReference type="Google" id="ProtNLM"/>
    </source>
</evidence>
<evidence type="ECO:0000313" key="13">
    <source>
        <dbReference type="EMBL" id="CAB3407641.1"/>
    </source>
</evidence>
<dbReference type="PANTHER" id="PTHR15822:SF4">
    <property type="entry name" value="TYROSYL-DNA PHOSPHODIESTERASE 2"/>
    <property type="match status" value="1"/>
</dbReference>
<dbReference type="GO" id="GO:0006302">
    <property type="term" value="P:double-strand break repair"/>
    <property type="evidence" value="ECO:0007669"/>
    <property type="project" value="TreeGrafter"/>
</dbReference>
<evidence type="ECO:0000256" key="3">
    <source>
        <dbReference type="ARBA" id="ARBA00004322"/>
    </source>
</evidence>
<keyword evidence="14" id="KW-1185">Reference proteome</keyword>
<organism evidence="13 14">
    <name type="scientific">Caenorhabditis bovis</name>
    <dbReference type="NCBI Taxonomy" id="2654633"/>
    <lineage>
        <taxon>Eukaryota</taxon>
        <taxon>Metazoa</taxon>
        <taxon>Ecdysozoa</taxon>
        <taxon>Nematoda</taxon>
        <taxon>Chromadorea</taxon>
        <taxon>Rhabditida</taxon>
        <taxon>Rhabditina</taxon>
        <taxon>Rhabditomorpha</taxon>
        <taxon>Rhabditoidea</taxon>
        <taxon>Rhabditidae</taxon>
        <taxon>Peloderinae</taxon>
        <taxon>Caenorhabditis</taxon>
    </lineage>
</organism>
<evidence type="ECO:0000256" key="7">
    <source>
        <dbReference type="ARBA" id="ARBA00022801"/>
    </source>
</evidence>
<dbReference type="Pfam" id="PF03372">
    <property type="entry name" value="Exo_endo_phos"/>
    <property type="match status" value="1"/>
</dbReference>
<evidence type="ECO:0000256" key="10">
    <source>
        <dbReference type="ARBA" id="ARBA00023242"/>
    </source>
</evidence>
<dbReference type="GO" id="GO:0016605">
    <property type="term" value="C:PML body"/>
    <property type="evidence" value="ECO:0007669"/>
    <property type="project" value="UniProtKB-SubCell"/>
</dbReference>
<dbReference type="AlphaFoldDB" id="A0A8S1F556"/>
<evidence type="ECO:0000256" key="5">
    <source>
        <dbReference type="ARBA" id="ARBA00022723"/>
    </source>
</evidence>
<dbReference type="GO" id="GO:0004518">
    <property type="term" value="F:nuclease activity"/>
    <property type="evidence" value="ECO:0007669"/>
    <property type="project" value="UniProtKB-KW"/>
</dbReference>
<dbReference type="InterPro" id="IPR036691">
    <property type="entry name" value="Endo/exonu/phosph_ase_sf"/>
</dbReference>
<evidence type="ECO:0000256" key="9">
    <source>
        <dbReference type="ARBA" id="ARBA00023204"/>
    </source>
</evidence>
<dbReference type="PANTHER" id="PTHR15822">
    <property type="entry name" value="TRAF AND TNF RECEPTOR-ASSOCIATED PROTEIN"/>
    <property type="match status" value="1"/>
</dbReference>
<keyword evidence="9" id="KW-0234">DNA repair</keyword>
<dbReference type="Gene3D" id="1.10.8.10">
    <property type="entry name" value="DNA helicase RuvA subunit, C-terminal domain"/>
    <property type="match status" value="1"/>
</dbReference>
<keyword evidence="8" id="KW-0460">Magnesium</keyword>
<dbReference type="Pfam" id="PF22566">
    <property type="entry name" value="UBA_8"/>
    <property type="match status" value="1"/>
</dbReference>
<dbReference type="GO" id="GO:0046872">
    <property type="term" value="F:metal ion binding"/>
    <property type="evidence" value="ECO:0007669"/>
    <property type="project" value="UniProtKB-KW"/>
</dbReference>
<accession>A0A8S1F556</accession>
<dbReference type="GO" id="GO:0070260">
    <property type="term" value="F:5'-tyrosyl-DNA phosphodiesterase activity"/>
    <property type="evidence" value="ECO:0007669"/>
    <property type="project" value="TreeGrafter"/>
</dbReference>
<dbReference type="Gene3D" id="3.60.10.10">
    <property type="entry name" value="Endonuclease/exonuclease/phosphatase"/>
    <property type="match status" value="1"/>
</dbReference>
<comment type="subcellular location">
    <subcellularLocation>
        <location evidence="3">Nucleus</location>
        <location evidence="3">PML body</location>
    </subcellularLocation>
</comment>
<dbReference type="SUPFAM" id="SSF46934">
    <property type="entry name" value="UBA-like"/>
    <property type="match status" value="1"/>
</dbReference>
<evidence type="ECO:0000259" key="12">
    <source>
        <dbReference type="Pfam" id="PF22566"/>
    </source>
</evidence>
<dbReference type="GO" id="GO:0005737">
    <property type="term" value="C:cytoplasm"/>
    <property type="evidence" value="ECO:0007669"/>
    <property type="project" value="TreeGrafter"/>
</dbReference>
<feature type="domain" description="UBA-like" evidence="12">
    <location>
        <begin position="83"/>
        <end position="122"/>
    </location>
</feature>
<keyword evidence="7" id="KW-0378">Hydrolase</keyword>
<dbReference type="Proteomes" id="UP000494206">
    <property type="component" value="Unassembled WGS sequence"/>
</dbReference>
<feature type="domain" description="Endonuclease/exonuclease/phosphatase" evidence="11">
    <location>
        <begin position="159"/>
        <end position="389"/>
    </location>
</feature>
<evidence type="ECO:0000256" key="4">
    <source>
        <dbReference type="ARBA" id="ARBA00022722"/>
    </source>
</evidence>
<evidence type="ECO:0000259" key="11">
    <source>
        <dbReference type="Pfam" id="PF03372"/>
    </source>
</evidence>
<gene>
    <name evidence="13" type="ORF">CBOVIS_LOCUS9541</name>
</gene>
<dbReference type="GO" id="GO:0003697">
    <property type="term" value="F:single-stranded DNA binding"/>
    <property type="evidence" value="ECO:0007669"/>
    <property type="project" value="TreeGrafter"/>
</dbReference>
<dbReference type="SUPFAM" id="SSF56219">
    <property type="entry name" value="DNase I-like"/>
    <property type="match status" value="1"/>
</dbReference>
<dbReference type="InterPro" id="IPR009060">
    <property type="entry name" value="UBA-like_sf"/>
</dbReference>
<name>A0A8S1F556_9PELO</name>
<sequence length="398" mass="45204">MPSSDNDDDIVAIKKPRLSQEITISDDDNYVSDDGEKVEAPRMEVHNVSDDDDEIAKYSLEKEILTISDDEQPESSNKFKSAEEAMKEFAEITDTDEILAQSILQDVDWDLKKALNVFYGSESFKSIRSQAVAGVSASKAESSAPLNRESLKGLEISVMSWNIDGLDVRSLTTRMKAVAKIVKIANPDFLFLQEVTDRGLEPIDKLQSLYQVFYSNKGCQYYTAILVSKKFEVGKHDVIHYQNSGMYRTLQILEGFIGNIKVFLLTTHLESMKEHSGQRRAQFAFCMDKIREIIAANPNCFLFFGGDLNLRDDEVSSIPAGVSDAWISAGSDTRTKFTWDTRLNDNKRGFGARLRFDRLYWYAPFKFRVKFSLEGRNRIRSCLCFPSDHWAIQSTFAV</sequence>
<dbReference type="EMBL" id="CADEPM010000006">
    <property type="protein sequence ID" value="CAB3407641.1"/>
    <property type="molecule type" value="Genomic_DNA"/>
</dbReference>
<protein>
    <recommendedName>
        <fullName evidence="15">5'-tyrosyl-DNA phosphodiesterase</fullName>
    </recommendedName>
</protein>
<comment type="cofactor">
    <cofactor evidence="2">
        <name>Mg(2+)</name>
        <dbReference type="ChEBI" id="CHEBI:18420"/>
    </cofactor>
</comment>
<reference evidence="13 14" key="1">
    <citation type="submission" date="2020-04" db="EMBL/GenBank/DDBJ databases">
        <authorList>
            <person name="Laetsch R D."/>
            <person name="Stevens L."/>
            <person name="Kumar S."/>
            <person name="Blaxter L. M."/>
        </authorList>
    </citation>
    <scope>NUCLEOTIDE SEQUENCE [LARGE SCALE GENOMIC DNA]</scope>
</reference>
<evidence type="ECO:0000313" key="14">
    <source>
        <dbReference type="Proteomes" id="UP000494206"/>
    </source>
</evidence>
<evidence type="ECO:0000256" key="1">
    <source>
        <dbReference type="ARBA" id="ARBA00001936"/>
    </source>
</evidence>
<evidence type="ECO:0000256" key="8">
    <source>
        <dbReference type="ARBA" id="ARBA00022842"/>
    </source>
</evidence>
<dbReference type="InterPro" id="IPR051547">
    <property type="entry name" value="TDP2-like"/>
</dbReference>
<proteinExistence type="predicted"/>
<evidence type="ECO:0000256" key="2">
    <source>
        <dbReference type="ARBA" id="ARBA00001946"/>
    </source>
</evidence>